<dbReference type="Proteomes" id="UP000192328">
    <property type="component" value="Unassembled WGS sequence"/>
</dbReference>
<name>A0AC61PI70_9FIRM</name>
<keyword evidence="1" id="KW-0378">Hydrolase</keyword>
<keyword evidence="1" id="KW-0067">ATP-binding</keyword>
<keyword evidence="1" id="KW-0547">Nucleotide-binding</keyword>
<dbReference type="EMBL" id="FWXZ01000001">
    <property type="protein sequence ID" value="SMC38393.1"/>
    <property type="molecule type" value="Genomic_DNA"/>
</dbReference>
<sequence length="745" mass="83268">MYCQVIIDIVHENVASPFTYRIPEEMELIPGQRVAVPFGRREKEGIILGLSETCDLDESRVKDILRPLEDYAAVPAELMELAGQMALEAHCPLAETLRLMLPAQMRGGRIHVKTEKTAVLNVQAEKALAMAEAEKRSPKRAAILRMLADGKVHMVSELASAVKEPREALRKLAADEIILLSEEESLRVPGSSFGSLQNPGFTLTAGQREALDEILPCLTGKGGRFLLHGVTGSGKTEVFMAAVQETLTLGKSAIILVPEIALTPQMVSWFRGRFGPVAAVIHSRLSPGERFDEWRRIRRGEARVVIGARSAVFSPARDLGLIVVDEEHESTYMSDHHPRYDAREVALNRCARENATLILASATPSILSFARARRGDYMLLEMPRRVKDRPLPEVEIVDMREELENGNRTVLSASLRRTLKECVTRGEQAMLLMNRRGYNSFVSCRSCGYVVKCPNCDISMTYHVASNDGMLRCHYCGQAMRPPETCPECGGKYIRYFGAGTQKVEEEVAKLLPGIPTARMDYDTTGGKDGHGKILEEFRSGRARVLIGTQMIAKGLDFPQVTLVGVIAADMTLNLPDYRSRERTFQLLTQVAGRAGRGEKPGKVIIQTYKPEDPVIGYAASQDYRSFFEDEFRRRRRGLYPPFTLLVRFLTESRSEEAAVRTADQLEREIRDMMENHPAWQKKVLLVSNDTPGVKVLRGKNRRHVLMKLLVGPETDEMIAAMTELAREPAGDTEVWFEVNPTTMI</sequence>
<gene>
    <name evidence="1" type="ORF">SAMN06297397_0466</name>
</gene>
<organism evidence="1 2">
    <name type="scientific">Aristaeella lactis</name>
    <dbReference type="NCBI Taxonomy" id="3046383"/>
    <lineage>
        <taxon>Bacteria</taxon>
        <taxon>Bacillati</taxon>
        <taxon>Bacillota</taxon>
        <taxon>Clostridia</taxon>
        <taxon>Eubacteriales</taxon>
        <taxon>Aristaeellaceae</taxon>
        <taxon>Aristaeella</taxon>
    </lineage>
</organism>
<comment type="caution">
    <text evidence="1">The sequence shown here is derived from an EMBL/GenBank/DDBJ whole genome shotgun (WGS) entry which is preliminary data.</text>
</comment>
<evidence type="ECO:0000313" key="2">
    <source>
        <dbReference type="Proteomes" id="UP000192328"/>
    </source>
</evidence>
<evidence type="ECO:0000313" key="1">
    <source>
        <dbReference type="EMBL" id="SMC38393.1"/>
    </source>
</evidence>
<protein>
    <submittedName>
        <fullName evidence="1">Replication restart DNA helicase PriA</fullName>
    </submittedName>
</protein>
<keyword evidence="2" id="KW-1185">Reference proteome</keyword>
<proteinExistence type="predicted"/>
<reference evidence="1" key="1">
    <citation type="submission" date="2017-04" db="EMBL/GenBank/DDBJ databases">
        <authorList>
            <person name="Varghese N."/>
            <person name="Submissions S."/>
        </authorList>
    </citation>
    <scope>NUCLEOTIDE SEQUENCE</scope>
    <source>
        <strain evidence="1">WTE2008</strain>
    </source>
</reference>
<accession>A0AC61PI70</accession>
<keyword evidence="1" id="KW-0347">Helicase</keyword>